<dbReference type="Proteomes" id="UP001461498">
    <property type="component" value="Unassembled WGS sequence"/>
</dbReference>
<dbReference type="EMBL" id="JAPXFL010000009">
    <property type="protein sequence ID" value="KAK9501400.1"/>
    <property type="molecule type" value="Genomic_DNA"/>
</dbReference>
<evidence type="ECO:0000313" key="4">
    <source>
        <dbReference type="Proteomes" id="UP001461498"/>
    </source>
</evidence>
<dbReference type="Pfam" id="PF07993">
    <property type="entry name" value="NAD_binding_4"/>
    <property type="match status" value="1"/>
</dbReference>
<keyword evidence="1" id="KW-0560">Oxidoreductase</keyword>
<comment type="catalytic activity">
    <reaction evidence="1">
        <text>a long-chain fatty acyl-CoA + 2 NADPH + 2 H(+) = a long-chain primary fatty alcohol + 2 NADP(+) + CoA</text>
        <dbReference type="Rhea" id="RHEA:52716"/>
        <dbReference type="ChEBI" id="CHEBI:15378"/>
        <dbReference type="ChEBI" id="CHEBI:57287"/>
        <dbReference type="ChEBI" id="CHEBI:57783"/>
        <dbReference type="ChEBI" id="CHEBI:58349"/>
        <dbReference type="ChEBI" id="CHEBI:77396"/>
        <dbReference type="ChEBI" id="CHEBI:83139"/>
        <dbReference type="EC" id="1.2.1.84"/>
    </reaction>
</comment>
<comment type="similarity">
    <text evidence="1">Belongs to the fatty acyl-CoA reductase family.</text>
</comment>
<dbReference type="GO" id="GO:0005777">
    <property type="term" value="C:peroxisome"/>
    <property type="evidence" value="ECO:0007669"/>
    <property type="project" value="TreeGrafter"/>
</dbReference>
<keyword evidence="1" id="KW-0521">NADP</keyword>
<organism evidence="3 4">
    <name type="scientific">Rhynocoris fuscipes</name>
    <dbReference type="NCBI Taxonomy" id="488301"/>
    <lineage>
        <taxon>Eukaryota</taxon>
        <taxon>Metazoa</taxon>
        <taxon>Ecdysozoa</taxon>
        <taxon>Arthropoda</taxon>
        <taxon>Hexapoda</taxon>
        <taxon>Insecta</taxon>
        <taxon>Pterygota</taxon>
        <taxon>Neoptera</taxon>
        <taxon>Paraneoptera</taxon>
        <taxon>Hemiptera</taxon>
        <taxon>Heteroptera</taxon>
        <taxon>Panheteroptera</taxon>
        <taxon>Cimicomorpha</taxon>
        <taxon>Reduviidae</taxon>
        <taxon>Harpactorinae</taxon>
        <taxon>Harpactorini</taxon>
        <taxon>Rhynocoris</taxon>
    </lineage>
</organism>
<dbReference type="PANTHER" id="PTHR11011:SF45">
    <property type="entry name" value="FATTY ACYL-COA REDUCTASE CG8306-RELATED"/>
    <property type="match status" value="1"/>
</dbReference>
<evidence type="ECO:0000259" key="2">
    <source>
        <dbReference type="Pfam" id="PF07993"/>
    </source>
</evidence>
<dbReference type="AlphaFoldDB" id="A0AAW1CV81"/>
<accession>A0AAW1CV81</accession>
<reference evidence="3 4" key="1">
    <citation type="submission" date="2022-12" db="EMBL/GenBank/DDBJ databases">
        <title>Chromosome-level genome assembly of true bugs.</title>
        <authorList>
            <person name="Ma L."/>
            <person name="Li H."/>
        </authorList>
    </citation>
    <scope>NUCLEOTIDE SEQUENCE [LARGE SCALE GENOMIC DNA]</scope>
    <source>
        <strain evidence="3">Lab_2022b</strain>
    </source>
</reference>
<dbReference type="PANTHER" id="PTHR11011">
    <property type="entry name" value="MALE STERILITY PROTEIN 2-RELATED"/>
    <property type="match status" value="1"/>
</dbReference>
<dbReference type="GO" id="GO:0035336">
    <property type="term" value="P:long-chain fatty-acyl-CoA metabolic process"/>
    <property type="evidence" value="ECO:0007669"/>
    <property type="project" value="TreeGrafter"/>
</dbReference>
<evidence type="ECO:0000313" key="3">
    <source>
        <dbReference type="EMBL" id="KAK9501400.1"/>
    </source>
</evidence>
<comment type="function">
    <text evidence="1">Catalyzes the reduction of fatty acyl-CoA to fatty alcohols.</text>
</comment>
<dbReference type="InterPro" id="IPR013120">
    <property type="entry name" value="FAR_NAD-bd"/>
</dbReference>
<dbReference type="GO" id="GO:0080019">
    <property type="term" value="F:alcohol-forming very long-chain fatty acyl-CoA reductase activity"/>
    <property type="evidence" value="ECO:0007669"/>
    <property type="project" value="InterPro"/>
</dbReference>
<dbReference type="GO" id="GO:0102965">
    <property type="term" value="F:alcohol-forming long-chain fatty acyl-CoA reductase activity"/>
    <property type="evidence" value="ECO:0007669"/>
    <property type="project" value="UniProtKB-EC"/>
</dbReference>
<sequence length="150" mass="16746">MSIIDWYTGKNVLISGGTGFMGKVLVEKILRSIPNIGKIYILCRSKRGVTPAQRVADFSKIPLFTKLLKENPNSLNKLIVVEGDITEDGLGIKEEIRNELIENINIVFHFAASLKLEARLKESVMFNLKGTLSMLKLATDIKHLDVSSFI</sequence>
<protein>
    <recommendedName>
        <fullName evidence="1">Fatty acyl-CoA reductase</fullName>
        <ecNumber evidence="1">1.2.1.84</ecNumber>
    </recommendedName>
</protein>
<evidence type="ECO:0000256" key="1">
    <source>
        <dbReference type="RuleBase" id="RU363097"/>
    </source>
</evidence>
<dbReference type="SUPFAM" id="SSF51735">
    <property type="entry name" value="NAD(P)-binding Rossmann-fold domains"/>
    <property type="match status" value="1"/>
</dbReference>
<dbReference type="InterPro" id="IPR036291">
    <property type="entry name" value="NAD(P)-bd_dom_sf"/>
</dbReference>
<feature type="domain" description="Thioester reductase (TE)" evidence="2">
    <location>
        <begin position="14"/>
        <end position="146"/>
    </location>
</feature>
<name>A0AAW1CV81_9HEMI</name>
<comment type="caution">
    <text evidence="3">The sequence shown here is derived from an EMBL/GenBank/DDBJ whole genome shotgun (WGS) entry which is preliminary data.</text>
</comment>
<keyword evidence="4" id="KW-1185">Reference proteome</keyword>
<keyword evidence="1" id="KW-0444">Lipid biosynthesis</keyword>
<dbReference type="Gene3D" id="3.40.50.720">
    <property type="entry name" value="NAD(P)-binding Rossmann-like Domain"/>
    <property type="match status" value="1"/>
</dbReference>
<proteinExistence type="inferred from homology"/>
<keyword evidence="1" id="KW-0443">Lipid metabolism</keyword>
<gene>
    <name evidence="3" type="ORF">O3M35_012133</name>
</gene>
<dbReference type="InterPro" id="IPR026055">
    <property type="entry name" value="FAR"/>
</dbReference>
<dbReference type="EC" id="1.2.1.84" evidence="1"/>